<dbReference type="Gene3D" id="3.10.450.50">
    <property type="match status" value="1"/>
</dbReference>
<dbReference type="InParanoid" id="D7G623"/>
<accession>D7G623</accession>
<evidence type="ECO:0000313" key="2">
    <source>
        <dbReference type="EMBL" id="CBJ27432.1"/>
    </source>
</evidence>
<dbReference type="OrthoDB" id="189715at2759"/>
<dbReference type="AlphaFoldDB" id="D7G623"/>
<dbReference type="InterPro" id="IPR032710">
    <property type="entry name" value="NTF2-like_dom_sf"/>
</dbReference>
<keyword evidence="3" id="KW-1185">Reference proteome</keyword>
<sequence length="124" mass="13807">MAYAPSTVQDAWDNHFAAFAAHDMDRILLDYDEDSVVTTYDQTADRISVFKGVEGARTLFEGLFEALSDQSDLAAPVIDVSEESNMVFLVWRCPASGFLDATDTFTHNDKTKKISRQNVAYKTG</sequence>
<gene>
    <name evidence="2" type="ORF">Esi_0071_0034</name>
</gene>
<dbReference type="SUPFAM" id="SSF54427">
    <property type="entry name" value="NTF2-like"/>
    <property type="match status" value="1"/>
</dbReference>
<organism evidence="2 3">
    <name type="scientific">Ectocarpus siliculosus</name>
    <name type="common">Brown alga</name>
    <name type="synonym">Conferva siliculosa</name>
    <dbReference type="NCBI Taxonomy" id="2880"/>
    <lineage>
        <taxon>Eukaryota</taxon>
        <taxon>Sar</taxon>
        <taxon>Stramenopiles</taxon>
        <taxon>Ochrophyta</taxon>
        <taxon>PX clade</taxon>
        <taxon>Phaeophyceae</taxon>
        <taxon>Ectocarpales</taxon>
        <taxon>Ectocarpaceae</taxon>
        <taxon>Ectocarpus</taxon>
    </lineage>
</organism>
<dbReference type="EMBL" id="FN649760">
    <property type="protein sequence ID" value="CBJ27432.1"/>
    <property type="molecule type" value="Genomic_DNA"/>
</dbReference>
<protein>
    <recommendedName>
        <fullName evidence="1">SnoaL-like domain-containing protein</fullName>
    </recommendedName>
</protein>
<name>D7G623_ECTSI</name>
<evidence type="ECO:0000313" key="3">
    <source>
        <dbReference type="Proteomes" id="UP000002630"/>
    </source>
</evidence>
<feature type="domain" description="SnoaL-like" evidence="1">
    <location>
        <begin position="14"/>
        <end position="96"/>
    </location>
</feature>
<evidence type="ECO:0000259" key="1">
    <source>
        <dbReference type="Pfam" id="PF12680"/>
    </source>
</evidence>
<dbReference type="InterPro" id="IPR037401">
    <property type="entry name" value="SnoaL-like"/>
</dbReference>
<reference evidence="2 3" key="1">
    <citation type="journal article" date="2010" name="Nature">
        <title>The Ectocarpus genome and the independent evolution of multicellularity in brown algae.</title>
        <authorList>
            <person name="Cock J.M."/>
            <person name="Sterck L."/>
            <person name="Rouze P."/>
            <person name="Scornet D."/>
            <person name="Allen A.E."/>
            <person name="Amoutzias G."/>
            <person name="Anthouard V."/>
            <person name="Artiguenave F."/>
            <person name="Aury J.M."/>
            <person name="Badger J.H."/>
            <person name="Beszteri B."/>
            <person name="Billiau K."/>
            <person name="Bonnet E."/>
            <person name="Bothwell J.H."/>
            <person name="Bowler C."/>
            <person name="Boyen C."/>
            <person name="Brownlee C."/>
            <person name="Carrano C.J."/>
            <person name="Charrier B."/>
            <person name="Cho G.Y."/>
            <person name="Coelho S.M."/>
            <person name="Collen J."/>
            <person name="Corre E."/>
            <person name="Da Silva C."/>
            <person name="Delage L."/>
            <person name="Delaroque N."/>
            <person name="Dittami S.M."/>
            <person name="Doulbeau S."/>
            <person name="Elias M."/>
            <person name="Farnham G."/>
            <person name="Gachon C.M."/>
            <person name="Gschloessl B."/>
            <person name="Heesch S."/>
            <person name="Jabbari K."/>
            <person name="Jubin C."/>
            <person name="Kawai H."/>
            <person name="Kimura K."/>
            <person name="Kloareg B."/>
            <person name="Kupper F.C."/>
            <person name="Lang D."/>
            <person name="Le Bail A."/>
            <person name="Leblanc C."/>
            <person name="Lerouge P."/>
            <person name="Lohr M."/>
            <person name="Lopez P.J."/>
            <person name="Martens C."/>
            <person name="Maumus F."/>
            <person name="Michel G."/>
            <person name="Miranda-Saavedra D."/>
            <person name="Morales J."/>
            <person name="Moreau H."/>
            <person name="Motomura T."/>
            <person name="Nagasato C."/>
            <person name="Napoli C.A."/>
            <person name="Nelson D.R."/>
            <person name="Nyvall-Collen P."/>
            <person name="Peters A.F."/>
            <person name="Pommier C."/>
            <person name="Potin P."/>
            <person name="Poulain J."/>
            <person name="Quesneville H."/>
            <person name="Read B."/>
            <person name="Rensing S.A."/>
            <person name="Ritter A."/>
            <person name="Rousvoal S."/>
            <person name="Samanta M."/>
            <person name="Samson G."/>
            <person name="Schroeder D.C."/>
            <person name="Segurens B."/>
            <person name="Strittmatter M."/>
            <person name="Tonon T."/>
            <person name="Tregear J.W."/>
            <person name="Valentin K."/>
            <person name="von Dassow P."/>
            <person name="Yamagishi T."/>
            <person name="Van de Peer Y."/>
            <person name="Wincker P."/>
        </authorList>
    </citation>
    <scope>NUCLEOTIDE SEQUENCE [LARGE SCALE GENOMIC DNA]</scope>
    <source>
        <strain evidence="3">Ec32 / CCAP1310/4</strain>
    </source>
</reference>
<dbReference type="Proteomes" id="UP000002630">
    <property type="component" value="Unassembled WGS sequence"/>
</dbReference>
<proteinExistence type="predicted"/>
<dbReference type="Pfam" id="PF12680">
    <property type="entry name" value="SnoaL_2"/>
    <property type="match status" value="1"/>
</dbReference>